<evidence type="ECO:0000313" key="3">
    <source>
        <dbReference type="EMBL" id="SCB98647.1"/>
    </source>
</evidence>
<dbReference type="Gene3D" id="1.20.1440.40">
    <property type="entry name" value="YqcC-like"/>
    <property type="match status" value="1"/>
</dbReference>
<evidence type="ECO:0000313" key="4">
    <source>
        <dbReference type="Proteomes" id="UP000198975"/>
    </source>
</evidence>
<dbReference type="PIRSF" id="PIRSF006257">
    <property type="entry name" value="UCP006257"/>
    <property type="match status" value="1"/>
</dbReference>
<dbReference type="GO" id="GO:0044010">
    <property type="term" value="P:single-species biofilm formation"/>
    <property type="evidence" value="ECO:0007669"/>
    <property type="project" value="TreeGrafter"/>
</dbReference>
<proteinExistence type="predicted"/>
<evidence type="ECO:0000256" key="1">
    <source>
        <dbReference type="ARBA" id="ARBA00060999"/>
    </source>
</evidence>
<feature type="domain" description="YqcC-like" evidence="2">
    <location>
        <begin position="7"/>
        <end position="103"/>
    </location>
</feature>
<accession>A0A1C4AVQ2</accession>
<dbReference type="InterPro" id="IPR007384">
    <property type="entry name" value="UCP006257"/>
</dbReference>
<dbReference type="AlphaFoldDB" id="A0A1C4AVQ2"/>
<organism evidence="3 4">
    <name type="scientific">Kosakonia oryzendophytica</name>
    <dbReference type="NCBI Taxonomy" id="1005665"/>
    <lineage>
        <taxon>Bacteria</taxon>
        <taxon>Pseudomonadati</taxon>
        <taxon>Pseudomonadota</taxon>
        <taxon>Gammaproteobacteria</taxon>
        <taxon>Enterobacterales</taxon>
        <taxon>Enterobacteriaceae</taxon>
        <taxon>Kosakonia</taxon>
    </lineage>
</organism>
<comment type="similarity">
    <text evidence="1">To the N-terminal of E.carotovora exoenzyme regulation regulon ORF1. The C-terminal part is colinear with YqcB.</text>
</comment>
<dbReference type="SUPFAM" id="SSF158452">
    <property type="entry name" value="YqcC-like"/>
    <property type="match status" value="1"/>
</dbReference>
<sequence>MTLHLRVRQQLELLEALLRERQLWQTTVPQASAFESTQPFCMDTLEPFEWLQWVLIPRMHALLDSGQPLPQAFAVAPYYEMALDAAHPHREIVLLHLQQLDALFTGDGN</sequence>
<reference evidence="4" key="1">
    <citation type="submission" date="2016-08" db="EMBL/GenBank/DDBJ databases">
        <authorList>
            <person name="Varghese N."/>
            <person name="Submissions Spin"/>
        </authorList>
    </citation>
    <scope>NUCLEOTIDE SEQUENCE [LARGE SCALE GENOMIC DNA]</scope>
    <source>
        <strain evidence="4">REICA_082</strain>
    </source>
</reference>
<keyword evidence="4" id="KW-1185">Reference proteome</keyword>
<dbReference type="InterPro" id="IPR023376">
    <property type="entry name" value="YqcC-like_dom"/>
</dbReference>
<dbReference type="Pfam" id="PF04287">
    <property type="entry name" value="DUF446"/>
    <property type="match status" value="1"/>
</dbReference>
<dbReference type="InterPro" id="IPR036814">
    <property type="entry name" value="YqcC-like_sf"/>
</dbReference>
<dbReference type="Proteomes" id="UP000198975">
    <property type="component" value="Unassembled WGS sequence"/>
</dbReference>
<dbReference type="EMBL" id="FMAY01000003">
    <property type="protein sequence ID" value="SCB98647.1"/>
    <property type="molecule type" value="Genomic_DNA"/>
</dbReference>
<dbReference type="PANTHER" id="PTHR39586">
    <property type="entry name" value="CYTOPLASMIC PROTEIN-RELATED"/>
    <property type="match status" value="1"/>
</dbReference>
<dbReference type="RefSeq" id="WP_061500159.1">
    <property type="nucleotide sequence ID" value="NZ_CP115659.1"/>
</dbReference>
<dbReference type="PANTHER" id="PTHR39586:SF1">
    <property type="entry name" value="CYTOPLASMIC PROTEIN"/>
    <property type="match status" value="1"/>
</dbReference>
<dbReference type="FunFam" id="1.20.1440.40:FF:000001">
    <property type="entry name" value="DUF446 domain protein"/>
    <property type="match status" value="1"/>
</dbReference>
<protein>
    <submittedName>
        <fullName evidence="3">Uncharacterized conserved protein YqcC, DUF446 family</fullName>
    </submittedName>
</protein>
<name>A0A1C4AVQ2_9ENTR</name>
<evidence type="ECO:0000259" key="2">
    <source>
        <dbReference type="Pfam" id="PF04287"/>
    </source>
</evidence>
<gene>
    <name evidence="3" type="ORF">GA0061071_103370</name>
</gene>
<dbReference type="OrthoDB" id="8794567at2"/>